<evidence type="ECO:0008006" key="4">
    <source>
        <dbReference type="Google" id="ProtNLM"/>
    </source>
</evidence>
<dbReference type="PANTHER" id="PTHR31642">
    <property type="entry name" value="TRICHOTHECENE 3-O-ACETYLTRANSFERASE"/>
    <property type="match status" value="1"/>
</dbReference>
<sequence length="435" mass="48445">MLFSSRLDIDLPSSSIPLQFFSIYSEAFHMGADIIEGSPIMDKSIGKVSPLITVKQGEPTLVCPALETPKGLYFLSNLDQNMAVIVRTIYCFKSDEKGNENSAQVIKDALSKVLVHYYPLAGRLTISSEGKLIVDCTGEGVVFVEAEADCKMEDIGDITKPDPQTLEKLVYDIPGATNVLEMSPLVAQVTKFQCGGFVLGLCANHCMFDGIGAMEFVNSWGETARGLPLTVPPFSDRTILKTRSPPKIDHLHQEFAEIKDKSCTGELYNDEMLYRSFCFEPEKLEKLKKNAMENGVLQKCTTFEALSAFVWRARTKALNLLPDQQTKLLFAVDVRSKFNPSLPKGYLGNGIKLTNSICKAGELLEEPFSHAVGLIKNAIKMVTDDYMRSAIDYFEVTRARPSLSSTLLITTWSRLQISGGESLFYRDRLHCRKRK</sequence>
<comment type="caution">
    <text evidence="2">The sequence shown here is derived from an EMBL/GenBank/DDBJ whole genome shotgun (WGS) entry which is preliminary data.</text>
</comment>
<dbReference type="InterPro" id="IPR023213">
    <property type="entry name" value="CAT-like_dom_sf"/>
</dbReference>
<accession>A0ABR2TIL8</accession>
<keyword evidence="3" id="KW-1185">Reference proteome</keyword>
<dbReference type="Proteomes" id="UP001396334">
    <property type="component" value="Unassembled WGS sequence"/>
</dbReference>
<protein>
    <recommendedName>
        <fullName evidence="4">Omega-hydroxypalmitate O-feruloyl transferase</fullName>
    </recommendedName>
</protein>
<comment type="similarity">
    <text evidence="1">Belongs to the plant acyltransferase family.</text>
</comment>
<evidence type="ECO:0000313" key="3">
    <source>
        <dbReference type="Proteomes" id="UP001396334"/>
    </source>
</evidence>
<dbReference type="EMBL" id="JBBPBN010000005">
    <property type="protein sequence ID" value="KAK9037217.1"/>
    <property type="molecule type" value="Genomic_DNA"/>
</dbReference>
<organism evidence="2 3">
    <name type="scientific">Hibiscus sabdariffa</name>
    <name type="common">roselle</name>
    <dbReference type="NCBI Taxonomy" id="183260"/>
    <lineage>
        <taxon>Eukaryota</taxon>
        <taxon>Viridiplantae</taxon>
        <taxon>Streptophyta</taxon>
        <taxon>Embryophyta</taxon>
        <taxon>Tracheophyta</taxon>
        <taxon>Spermatophyta</taxon>
        <taxon>Magnoliopsida</taxon>
        <taxon>eudicotyledons</taxon>
        <taxon>Gunneridae</taxon>
        <taxon>Pentapetalae</taxon>
        <taxon>rosids</taxon>
        <taxon>malvids</taxon>
        <taxon>Malvales</taxon>
        <taxon>Malvaceae</taxon>
        <taxon>Malvoideae</taxon>
        <taxon>Hibiscus</taxon>
    </lineage>
</organism>
<name>A0ABR2TIL8_9ROSI</name>
<evidence type="ECO:0000313" key="2">
    <source>
        <dbReference type="EMBL" id="KAK9037217.1"/>
    </source>
</evidence>
<reference evidence="2 3" key="1">
    <citation type="journal article" date="2024" name="G3 (Bethesda)">
        <title>Genome assembly of Hibiscus sabdariffa L. provides insights into metabolisms of medicinal natural products.</title>
        <authorList>
            <person name="Kim T."/>
        </authorList>
    </citation>
    <scope>NUCLEOTIDE SEQUENCE [LARGE SCALE GENOMIC DNA]</scope>
    <source>
        <strain evidence="2">TK-2024</strain>
        <tissue evidence="2">Old leaves</tissue>
    </source>
</reference>
<evidence type="ECO:0000256" key="1">
    <source>
        <dbReference type="ARBA" id="ARBA00009861"/>
    </source>
</evidence>
<gene>
    <name evidence="2" type="ORF">V6N11_022136</name>
</gene>
<dbReference type="InterPro" id="IPR050317">
    <property type="entry name" value="Plant_Fungal_Acyltransferase"/>
</dbReference>
<dbReference type="Gene3D" id="3.30.559.10">
    <property type="entry name" value="Chloramphenicol acetyltransferase-like domain"/>
    <property type="match status" value="2"/>
</dbReference>
<proteinExistence type="inferred from homology"/>
<dbReference type="PANTHER" id="PTHR31642:SF318">
    <property type="entry name" value="OMEGA-HYDROXYPALMITATE O-FERULOYL TRANSFERASE"/>
    <property type="match status" value="1"/>
</dbReference>
<dbReference type="Pfam" id="PF02458">
    <property type="entry name" value="Transferase"/>
    <property type="match status" value="1"/>
</dbReference>